<feature type="transmembrane region" description="Helical" evidence="1">
    <location>
        <begin position="95"/>
        <end position="124"/>
    </location>
</feature>
<name>A0A381NKU9_9ZZZZ</name>
<feature type="transmembrane region" description="Helical" evidence="1">
    <location>
        <begin position="31"/>
        <end position="48"/>
    </location>
</feature>
<gene>
    <name evidence="2" type="ORF">METZ01_LOCUS7833</name>
</gene>
<feature type="transmembrane region" description="Helical" evidence="1">
    <location>
        <begin position="182"/>
        <end position="205"/>
    </location>
</feature>
<organism evidence="2">
    <name type="scientific">marine metagenome</name>
    <dbReference type="NCBI Taxonomy" id="408172"/>
    <lineage>
        <taxon>unclassified sequences</taxon>
        <taxon>metagenomes</taxon>
        <taxon>ecological metagenomes</taxon>
    </lineage>
</organism>
<evidence type="ECO:0000313" key="2">
    <source>
        <dbReference type="EMBL" id="SUZ54979.1"/>
    </source>
</evidence>
<evidence type="ECO:0008006" key="3">
    <source>
        <dbReference type="Google" id="ProtNLM"/>
    </source>
</evidence>
<feature type="transmembrane region" description="Helical" evidence="1">
    <location>
        <begin position="136"/>
        <end position="156"/>
    </location>
</feature>
<protein>
    <recommendedName>
        <fullName evidence="3">Yip1 domain-containing protein</fullName>
    </recommendedName>
</protein>
<keyword evidence="1" id="KW-0812">Transmembrane</keyword>
<keyword evidence="1" id="KW-0472">Membrane</keyword>
<proteinExistence type="predicted"/>
<keyword evidence="1" id="KW-1133">Transmembrane helix</keyword>
<reference evidence="2" key="1">
    <citation type="submission" date="2018-05" db="EMBL/GenBank/DDBJ databases">
        <authorList>
            <person name="Lanie J.A."/>
            <person name="Ng W.-L."/>
            <person name="Kazmierczak K.M."/>
            <person name="Andrzejewski T.M."/>
            <person name="Davidsen T.M."/>
            <person name="Wayne K.J."/>
            <person name="Tettelin H."/>
            <person name="Glass J.I."/>
            <person name="Rusch D."/>
            <person name="Podicherti R."/>
            <person name="Tsui H.-C.T."/>
            <person name="Winkler M.E."/>
        </authorList>
    </citation>
    <scope>NUCLEOTIDE SEQUENCE</scope>
</reference>
<evidence type="ECO:0000256" key="1">
    <source>
        <dbReference type="SAM" id="Phobius"/>
    </source>
</evidence>
<dbReference type="EMBL" id="UINC01000421">
    <property type="protein sequence ID" value="SUZ54979.1"/>
    <property type="molecule type" value="Genomic_DNA"/>
</dbReference>
<accession>A0A381NKU9</accession>
<feature type="transmembrane region" description="Helical" evidence="1">
    <location>
        <begin position="212"/>
        <end position="234"/>
    </location>
</feature>
<sequence>MKYLALFINIFTDPIVSFQELKKINDWKTSFMPLIVLMLLGAVSLLLLKELYYDVQLEQSVKWIENSSQIPDDQKEDALKSVYESLENPRPFSILIMWLTNVFAGPLRIIMTTLIVLMIVKFFFGESTRYSNLLPYVSFSYLITVLETVIKIPLMINKWSIDVYTGLGLLDISEKGTFINNLFAAMDLFSVWRIILIGIGLSVYYKKSAKPFIIAIFVYWLFQISIFAALGSLFI</sequence>
<dbReference type="AlphaFoldDB" id="A0A381NKU9"/>